<evidence type="ECO:0000256" key="1">
    <source>
        <dbReference type="SAM" id="MobiDB-lite"/>
    </source>
</evidence>
<dbReference type="Proteomes" id="UP001205311">
    <property type="component" value="Unassembled WGS sequence"/>
</dbReference>
<proteinExistence type="predicted"/>
<protein>
    <submittedName>
        <fullName evidence="3">WXG100 family type VII secretion target</fullName>
    </submittedName>
</protein>
<gene>
    <name evidence="3" type="ORF">LX15_005833</name>
</gene>
<reference evidence="3 4" key="1">
    <citation type="submission" date="2022-06" db="EMBL/GenBank/DDBJ databases">
        <title>Genomic Encyclopedia of Archaeal and Bacterial Type Strains, Phase II (KMG-II): from individual species to whole genera.</title>
        <authorList>
            <person name="Goeker M."/>
        </authorList>
    </citation>
    <scope>NUCLEOTIDE SEQUENCE [LARGE SCALE GENOMIC DNA]</scope>
    <source>
        <strain evidence="3 4">DSM 40477</strain>
    </source>
</reference>
<dbReference type="InterPro" id="IPR010310">
    <property type="entry name" value="T7SS_ESAT-6-like"/>
</dbReference>
<dbReference type="EMBL" id="JAMTCP010000056">
    <property type="protein sequence ID" value="MCP2262101.1"/>
    <property type="molecule type" value="Genomic_DNA"/>
</dbReference>
<dbReference type="SUPFAM" id="SSF140453">
    <property type="entry name" value="EsxAB dimer-like"/>
    <property type="match status" value="1"/>
</dbReference>
<feature type="domain" description="Transglycosylase SLT" evidence="2">
    <location>
        <begin position="304"/>
        <end position="381"/>
    </location>
</feature>
<dbReference type="Gene3D" id="1.10.287.1060">
    <property type="entry name" value="ESAT-6-like"/>
    <property type="match status" value="1"/>
</dbReference>
<dbReference type="SUPFAM" id="SSF53955">
    <property type="entry name" value="Lysozyme-like"/>
    <property type="match status" value="1"/>
</dbReference>
<dbReference type="InterPro" id="IPR008258">
    <property type="entry name" value="Transglycosylase_SLT_dom_1"/>
</dbReference>
<dbReference type="Pfam" id="PF01464">
    <property type="entry name" value="SLT"/>
    <property type="match status" value="1"/>
</dbReference>
<feature type="compositionally biased region" description="Gly residues" evidence="1">
    <location>
        <begin position="221"/>
        <end position="232"/>
    </location>
</feature>
<feature type="compositionally biased region" description="Gly residues" evidence="1">
    <location>
        <begin position="259"/>
        <end position="268"/>
    </location>
</feature>
<dbReference type="RefSeq" id="WP_253673941.1">
    <property type="nucleotide sequence ID" value="NZ_JAMTCP010000056.1"/>
</dbReference>
<sequence>MSAKDEVAALPGGQALAELADKVDGDPEAIRGIARHWQESVTRCGEAAGAVDRSVAALDGAWQGSSADGFVSYMGQFKQAGSSLQAALGAAAGDLNAVAEALQSAETSVNNICERLLQEVRKLRAEHKDKPEQELNGAIEKLVADATNEARPKVAEAESAVQAALGKINAHAGEISPKFSGLPAPDGQPFTPAPGRKVEWTPTPPPSTNPQGARSEAPSSPGGGPSGGGGGYSGGGGGGGGYSGGGGGGGGYSGGGGGGGGGGGLGPSGGPPPGGGPAPQGQVAEWIQQAIEILKAQGYPVEKMNPNDIWMIIQHESGGNPHAINNWDSNAAKGTPSKGLMQTIDPTFNQWSLPGHKDIWNPVDNIIAGVRYAIERYGSVSNVPGVVGMKTGSGYRGY</sequence>
<feature type="region of interest" description="Disordered" evidence="1">
    <location>
        <begin position="176"/>
        <end position="232"/>
    </location>
</feature>
<dbReference type="CDD" id="cd13402">
    <property type="entry name" value="LT_TF-like"/>
    <property type="match status" value="1"/>
</dbReference>
<dbReference type="InterPro" id="IPR036689">
    <property type="entry name" value="ESAT-6-like_sf"/>
</dbReference>
<organism evidence="3 4">
    <name type="scientific">Streptoalloteichus tenebrarius (strain ATCC 17920 / DSM 40477 / JCM 4838 / CBS 697.72 / NBRC 16177 / NCIMB 11028 / NRRL B-12390 / A12253. 1 / ISP 5477)</name>
    <name type="common">Streptomyces tenebrarius</name>
    <dbReference type="NCBI Taxonomy" id="1933"/>
    <lineage>
        <taxon>Bacteria</taxon>
        <taxon>Bacillati</taxon>
        <taxon>Actinomycetota</taxon>
        <taxon>Actinomycetes</taxon>
        <taxon>Pseudonocardiales</taxon>
        <taxon>Pseudonocardiaceae</taxon>
        <taxon>Streptoalloteichus</taxon>
    </lineage>
</organism>
<accession>A0ABT1I2U5</accession>
<evidence type="ECO:0000259" key="2">
    <source>
        <dbReference type="Pfam" id="PF01464"/>
    </source>
</evidence>
<dbReference type="Pfam" id="PF06013">
    <property type="entry name" value="WXG100"/>
    <property type="match status" value="1"/>
</dbReference>
<evidence type="ECO:0000313" key="3">
    <source>
        <dbReference type="EMBL" id="MCP2262101.1"/>
    </source>
</evidence>
<dbReference type="Gene3D" id="1.10.530.10">
    <property type="match status" value="1"/>
</dbReference>
<dbReference type="InterPro" id="IPR023346">
    <property type="entry name" value="Lysozyme-like_dom_sf"/>
</dbReference>
<feature type="region of interest" description="Disordered" evidence="1">
    <location>
        <begin position="259"/>
        <end position="281"/>
    </location>
</feature>
<name>A0ABT1I2U5_STRSD</name>
<keyword evidence="4" id="KW-1185">Reference proteome</keyword>
<comment type="caution">
    <text evidence="3">The sequence shown here is derived from an EMBL/GenBank/DDBJ whole genome shotgun (WGS) entry which is preliminary data.</text>
</comment>
<evidence type="ECO:0000313" key="4">
    <source>
        <dbReference type="Proteomes" id="UP001205311"/>
    </source>
</evidence>